<reference evidence="2 3" key="1">
    <citation type="submission" date="2024-09" db="EMBL/GenBank/DDBJ databases">
        <authorList>
            <person name="Sun Q."/>
            <person name="Mori K."/>
        </authorList>
    </citation>
    <scope>NUCLEOTIDE SEQUENCE [LARGE SCALE GENOMIC DNA]</scope>
    <source>
        <strain evidence="2 3">CCM 7706</strain>
    </source>
</reference>
<proteinExistence type="predicted"/>
<organism evidence="2 3">
    <name type="scientific">Novosphingobium soli</name>
    <dbReference type="NCBI Taxonomy" id="574956"/>
    <lineage>
        <taxon>Bacteria</taxon>
        <taxon>Pseudomonadati</taxon>
        <taxon>Pseudomonadota</taxon>
        <taxon>Alphaproteobacteria</taxon>
        <taxon>Sphingomonadales</taxon>
        <taxon>Sphingomonadaceae</taxon>
        <taxon>Novosphingobium</taxon>
    </lineage>
</organism>
<name>A0ABV6D209_9SPHN</name>
<dbReference type="EC" id="1.14.19.-" evidence="2"/>
<accession>A0ABV6D209</accession>
<evidence type="ECO:0000313" key="3">
    <source>
        <dbReference type="Proteomes" id="UP001589798"/>
    </source>
</evidence>
<evidence type="ECO:0000313" key="2">
    <source>
        <dbReference type="EMBL" id="MFC0206683.1"/>
    </source>
</evidence>
<sequence length="146" mass="16706">MGALNEITSPIVPVDDPDFALSGKNLFCVCLRSFFQGYAANAAGSLPKRNSVASAHLRCRPYMATTMRFGLEWLLTPLLVYQNYHLIHHLYPEIPFYRMHKAYYLRYDEINAQDIPRQTAFGLAPENIESHRAFRRMKDAIAVPAE</sequence>
<dbReference type="InterPro" id="IPR005804">
    <property type="entry name" value="FA_desaturase_dom"/>
</dbReference>
<dbReference type="RefSeq" id="WP_037508636.1">
    <property type="nucleotide sequence ID" value="NZ_JBHUKO010000002.1"/>
</dbReference>
<dbReference type="Proteomes" id="UP001589798">
    <property type="component" value="Unassembled WGS sequence"/>
</dbReference>
<dbReference type="Pfam" id="PF00487">
    <property type="entry name" value="FA_desaturase"/>
    <property type="match status" value="1"/>
</dbReference>
<gene>
    <name evidence="2" type="ORF">ACFFJC_20730</name>
</gene>
<evidence type="ECO:0000259" key="1">
    <source>
        <dbReference type="Pfam" id="PF00487"/>
    </source>
</evidence>
<dbReference type="EMBL" id="JBHLWK010000041">
    <property type="protein sequence ID" value="MFC0206683.1"/>
    <property type="molecule type" value="Genomic_DNA"/>
</dbReference>
<comment type="caution">
    <text evidence="2">The sequence shown here is derived from an EMBL/GenBank/DDBJ whole genome shotgun (WGS) entry which is preliminary data.</text>
</comment>
<keyword evidence="3" id="KW-1185">Reference proteome</keyword>
<feature type="domain" description="Fatty acid desaturase" evidence="1">
    <location>
        <begin position="56"/>
        <end position="115"/>
    </location>
</feature>
<protein>
    <submittedName>
        <fullName evidence="2">Fatty acid desaturase</fullName>
        <ecNumber evidence="2">1.14.19.-</ecNumber>
    </submittedName>
</protein>
<dbReference type="GO" id="GO:0016491">
    <property type="term" value="F:oxidoreductase activity"/>
    <property type="evidence" value="ECO:0007669"/>
    <property type="project" value="UniProtKB-KW"/>
</dbReference>
<keyword evidence="2" id="KW-0560">Oxidoreductase</keyword>